<gene>
    <name evidence="1" type="ORF">F2Q70_00021938</name>
</gene>
<name>A0A8S9GTF9_BRACR</name>
<evidence type="ECO:0000313" key="1">
    <source>
        <dbReference type="EMBL" id="KAF2547477.1"/>
    </source>
</evidence>
<dbReference type="AlphaFoldDB" id="A0A8S9GTF9"/>
<organism evidence="1">
    <name type="scientific">Brassica cretica</name>
    <name type="common">Mustard</name>
    <dbReference type="NCBI Taxonomy" id="69181"/>
    <lineage>
        <taxon>Eukaryota</taxon>
        <taxon>Viridiplantae</taxon>
        <taxon>Streptophyta</taxon>
        <taxon>Embryophyta</taxon>
        <taxon>Tracheophyta</taxon>
        <taxon>Spermatophyta</taxon>
        <taxon>Magnoliopsida</taxon>
        <taxon>eudicotyledons</taxon>
        <taxon>Gunneridae</taxon>
        <taxon>Pentapetalae</taxon>
        <taxon>rosids</taxon>
        <taxon>malvids</taxon>
        <taxon>Brassicales</taxon>
        <taxon>Brassicaceae</taxon>
        <taxon>Brassiceae</taxon>
        <taxon>Brassica</taxon>
    </lineage>
</organism>
<protein>
    <submittedName>
        <fullName evidence="1">Uncharacterized protein</fullName>
    </submittedName>
</protein>
<reference evidence="1" key="1">
    <citation type="submission" date="2019-12" db="EMBL/GenBank/DDBJ databases">
        <title>Genome sequencing and annotation of Brassica cretica.</title>
        <authorList>
            <person name="Studholme D.J."/>
            <person name="Sarris P.F."/>
        </authorList>
    </citation>
    <scope>NUCLEOTIDE SEQUENCE</scope>
    <source>
        <strain evidence="1">PFS-102/07</strain>
        <tissue evidence="1">Leaf</tissue>
    </source>
</reference>
<proteinExistence type="predicted"/>
<comment type="caution">
    <text evidence="1">The sequence shown here is derived from an EMBL/GenBank/DDBJ whole genome shotgun (WGS) entry which is preliminary data.</text>
</comment>
<accession>A0A8S9GTF9</accession>
<sequence>MYWSGSRDLTKIQWRQGNKSWTSDLGAGKGPGQAQSAGCSLELAHLNLISSLELKDYSWGSCGSAHLSMAEHFGPDQCGWVGAVTRRLLDHTDGPCETMGPSWRTIGPGTWERFQQSVFDGRNRQGGSYGRLPCGKKKGRSCRRLLLPLEPIRPWAVTGSKPQSGWVEESRIGSYTSHSHLQNFEHSLLLR</sequence>
<dbReference type="EMBL" id="QGKY02001925">
    <property type="protein sequence ID" value="KAF2547477.1"/>
    <property type="molecule type" value="Genomic_DNA"/>
</dbReference>